<sequence length="277" mass="30875">MPRLDAHHHLWSQAGIDRGDYPWMPPDGPLPEEYLPDRLAPELAAADVTGTIVVQAAPSVAETRFLLDLAARTEFVLGVTGWLPLEQPDALAELAADPYFVGVRPMLQDLPDDDWIGRPEVRPGLLALADAGVRFEALTFTRHLPTLYAVLSDLPELTVVLDHLSKPSYDWEADDGWRAWMGRLAELPNTWCKLSGLLTEVDTGAPVDRFVPYAAFAFDRFGEDRVLFGSDWPVCRLRAEYGDVVRFTEQLISAAGLGDAEGFWRSNAERCYGVRLR</sequence>
<dbReference type="InterPro" id="IPR052350">
    <property type="entry name" value="Metallo-dep_Lactonases"/>
</dbReference>
<dbReference type="SUPFAM" id="SSF51556">
    <property type="entry name" value="Metallo-dependent hydrolases"/>
    <property type="match status" value="1"/>
</dbReference>
<comment type="caution">
    <text evidence="3">The sequence shown here is derived from an EMBL/GenBank/DDBJ whole genome shotgun (WGS) entry which is preliminary data.</text>
</comment>
<dbReference type="RefSeq" id="WP_209668703.1">
    <property type="nucleotide sequence ID" value="NZ_JAGGMS010000001.1"/>
</dbReference>
<dbReference type="GO" id="GO:0016787">
    <property type="term" value="F:hydrolase activity"/>
    <property type="evidence" value="ECO:0007669"/>
    <property type="project" value="UniProtKB-KW"/>
</dbReference>
<dbReference type="EMBL" id="JAGGMS010000001">
    <property type="protein sequence ID" value="MBP2185872.1"/>
    <property type="molecule type" value="Genomic_DNA"/>
</dbReference>
<dbReference type="Pfam" id="PF04909">
    <property type="entry name" value="Amidohydro_2"/>
    <property type="match status" value="1"/>
</dbReference>
<accession>A0ABS4Q2G4</accession>
<dbReference type="Gene3D" id="3.20.20.140">
    <property type="entry name" value="Metal-dependent hydrolases"/>
    <property type="match status" value="1"/>
</dbReference>
<name>A0ABS4Q2G4_9PSEU</name>
<protein>
    <submittedName>
        <fullName evidence="3">L-fuconolactonase</fullName>
        <ecNumber evidence="3">3.1.1.-</ecNumber>
    </submittedName>
</protein>
<comment type="similarity">
    <text evidence="1">Belongs to the metallo-dependent hydrolases superfamily.</text>
</comment>
<evidence type="ECO:0000313" key="4">
    <source>
        <dbReference type="Proteomes" id="UP000741013"/>
    </source>
</evidence>
<dbReference type="InterPro" id="IPR032466">
    <property type="entry name" value="Metal_Hydrolase"/>
</dbReference>
<gene>
    <name evidence="3" type="ORF">JOM49_007398</name>
</gene>
<dbReference type="InterPro" id="IPR006680">
    <property type="entry name" value="Amidohydro-rel"/>
</dbReference>
<evidence type="ECO:0000256" key="1">
    <source>
        <dbReference type="ARBA" id="ARBA00038310"/>
    </source>
</evidence>
<dbReference type="Proteomes" id="UP000741013">
    <property type="component" value="Unassembled WGS sequence"/>
</dbReference>
<dbReference type="PANTHER" id="PTHR43569:SF2">
    <property type="entry name" value="AMIDOHYDROLASE-RELATED DOMAIN-CONTAINING PROTEIN"/>
    <property type="match status" value="1"/>
</dbReference>
<feature type="domain" description="Amidohydrolase-related" evidence="2">
    <location>
        <begin position="5"/>
        <end position="273"/>
    </location>
</feature>
<keyword evidence="3" id="KW-0378">Hydrolase</keyword>
<organism evidence="3 4">
    <name type="scientific">Amycolatopsis magusensis</name>
    <dbReference type="NCBI Taxonomy" id="882444"/>
    <lineage>
        <taxon>Bacteria</taxon>
        <taxon>Bacillati</taxon>
        <taxon>Actinomycetota</taxon>
        <taxon>Actinomycetes</taxon>
        <taxon>Pseudonocardiales</taxon>
        <taxon>Pseudonocardiaceae</taxon>
        <taxon>Amycolatopsis</taxon>
    </lineage>
</organism>
<dbReference type="EC" id="3.1.1.-" evidence="3"/>
<evidence type="ECO:0000259" key="2">
    <source>
        <dbReference type="Pfam" id="PF04909"/>
    </source>
</evidence>
<dbReference type="PANTHER" id="PTHR43569">
    <property type="entry name" value="AMIDOHYDROLASE"/>
    <property type="match status" value="1"/>
</dbReference>
<evidence type="ECO:0000313" key="3">
    <source>
        <dbReference type="EMBL" id="MBP2185872.1"/>
    </source>
</evidence>
<keyword evidence="4" id="KW-1185">Reference proteome</keyword>
<proteinExistence type="inferred from homology"/>
<reference evidence="3 4" key="1">
    <citation type="submission" date="2021-03" db="EMBL/GenBank/DDBJ databases">
        <title>Sequencing the genomes of 1000 actinobacteria strains.</title>
        <authorList>
            <person name="Klenk H.-P."/>
        </authorList>
    </citation>
    <scope>NUCLEOTIDE SEQUENCE [LARGE SCALE GENOMIC DNA]</scope>
    <source>
        <strain evidence="3 4">DSM 45510</strain>
    </source>
</reference>